<feature type="chain" id="PRO_5037150704" evidence="16">
    <location>
        <begin position="23"/>
        <end position="559"/>
    </location>
</feature>
<dbReference type="InterPro" id="IPR033739">
    <property type="entry name" value="M10A_MMP"/>
</dbReference>
<evidence type="ECO:0000256" key="5">
    <source>
        <dbReference type="ARBA" id="ARBA00022737"/>
    </source>
</evidence>
<keyword evidence="18" id="KW-1185">Reference proteome</keyword>
<comment type="cofactor">
    <cofactor evidence="13">
        <name>Zn(2+)</name>
        <dbReference type="ChEBI" id="CHEBI:29105"/>
    </cofactor>
    <text evidence="13">Binds 2 Zn(2+) ions per subunit.</text>
</comment>
<feature type="binding site" evidence="12">
    <location>
        <position position="239"/>
    </location>
    <ligand>
        <name>Zn(2+)</name>
        <dbReference type="ChEBI" id="CHEBI:29105"/>
        <label>2</label>
        <note>catalytic</note>
    </ligand>
</feature>
<feature type="active site" evidence="11">
    <location>
        <position position="230"/>
    </location>
</feature>
<dbReference type="GO" id="GO:0006508">
    <property type="term" value="P:proteolysis"/>
    <property type="evidence" value="ECO:0007669"/>
    <property type="project" value="UniProtKB-KW"/>
</dbReference>
<dbReference type="GO" id="GO:0005615">
    <property type="term" value="C:extracellular space"/>
    <property type="evidence" value="ECO:0007669"/>
    <property type="project" value="TreeGrafter"/>
</dbReference>
<dbReference type="InterPro" id="IPR006026">
    <property type="entry name" value="Peptidase_Metallo"/>
</dbReference>
<dbReference type="GO" id="GO:0004222">
    <property type="term" value="F:metalloendopeptidase activity"/>
    <property type="evidence" value="ECO:0007669"/>
    <property type="project" value="InterPro"/>
</dbReference>
<feature type="short sequence motif" description="Cysteine switch" evidence="14">
    <location>
        <begin position="98"/>
        <end position="105"/>
    </location>
</feature>
<evidence type="ECO:0000313" key="18">
    <source>
        <dbReference type="Proteomes" id="UP000887569"/>
    </source>
</evidence>
<evidence type="ECO:0000256" key="1">
    <source>
        <dbReference type="ARBA" id="ARBA00010370"/>
    </source>
</evidence>
<organism evidence="18 19">
    <name type="scientific">Parascaris univalens</name>
    <name type="common">Nematode worm</name>
    <dbReference type="NCBI Taxonomy" id="6257"/>
    <lineage>
        <taxon>Eukaryota</taxon>
        <taxon>Metazoa</taxon>
        <taxon>Ecdysozoa</taxon>
        <taxon>Nematoda</taxon>
        <taxon>Chromadorea</taxon>
        <taxon>Rhabditida</taxon>
        <taxon>Spirurina</taxon>
        <taxon>Ascaridomorpha</taxon>
        <taxon>Ascaridoidea</taxon>
        <taxon>Ascarididae</taxon>
        <taxon>Parascaris</taxon>
    </lineage>
</organism>
<reference evidence="19" key="1">
    <citation type="submission" date="2022-11" db="UniProtKB">
        <authorList>
            <consortium name="WormBaseParasite"/>
        </authorList>
    </citation>
    <scope>IDENTIFICATION</scope>
</reference>
<evidence type="ECO:0000256" key="10">
    <source>
        <dbReference type="ARBA" id="ARBA00023180"/>
    </source>
</evidence>
<dbReference type="InterPro" id="IPR036375">
    <property type="entry name" value="Hemopexin-like_dom_sf"/>
</dbReference>
<dbReference type="Pfam" id="PF01471">
    <property type="entry name" value="PG_binding_1"/>
    <property type="match status" value="1"/>
</dbReference>
<dbReference type="InterPro" id="IPR024079">
    <property type="entry name" value="MetalloPept_cat_dom_sf"/>
</dbReference>
<evidence type="ECO:0000256" key="16">
    <source>
        <dbReference type="SAM" id="SignalP"/>
    </source>
</evidence>
<feature type="compositionally biased region" description="Basic and acidic residues" evidence="15">
    <location>
        <begin position="363"/>
        <end position="379"/>
    </location>
</feature>
<dbReference type="Gene3D" id="2.110.10.10">
    <property type="entry name" value="Hemopexin-like domain"/>
    <property type="match status" value="1"/>
</dbReference>
<feature type="binding site" evidence="12">
    <location>
        <position position="233"/>
    </location>
    <ligand>
        <name>Zn(2+)</name>
        <dbReference type="ChEBI" id="CHEBI:29105"/>
        <label>2</label>
        <note>catalytic</note>
    </ligand>
</feature>
<evidence type="ECO:0000256" key="2">
    <source>
        <dbReference type="ARBA" id="ARBA00022670"/>
    </source>
</evidence>
<dbReference type="InterPro" id="IPR001818">
    <property type="entry name" value="Pept_M10_metallopeptidase"/>
</dbReference>
<feature type="compositionally biased region" description="Low complexity" evidence="15">
    <location>
        <begin position="344"/>
        <end position="362"/>
    </location>
</feature>
<keyword evidence="13" id="KW-0106">Calcium</keyword>
<proteinExistence type="inferred from homology"/>
<evidence type="ECO:0000259" key="17">
    <source>
        <dbReference type="SMART" id="SM00235"/>
    </source>
</evidence>
<accession>A0A915AFX0</accession>
<dbReference type="GO" id="GO:0031012">
    <property type="term" value="C:extracellular matrix"/>
    <property type="evidence" value="ECO:0007669"/>
    <property type="project" value="InterPro"/>
</dbReference>
<feature type="binding site" evidence="13">
    <location>
        <position position="200"/>
    </location>
    <ligand>
        <name>Zn(2+)</name>
        <dbReference type="ChEBI" id="CHEBI:29105"/>
        <label>1</label>
    </ligand>
</feature>
<evidence type="ECO:0000256" key="4">
    <source>
        <dbReference type="ARBA" id="ARBA00022729"/>
    </source>
</evidence>
<dbReference type="AlphaFoldDB" id="A0A915AFX0"/>
<feature type="region of interest" description="Disordered" evidence="15">
    <location>
        <begin position="284"/>
        <end position="309"/>
    </location>
</feature>
<feature type="binding site" evidence="13">
    <location>
        <position position="175"/>
    </location>
    <ligand>
        <name>Zn(2+)</name>
        <dbReference type="ChEBI" id="CHEBI:29105"/>
        <label>1</label>
    </ligand>
</feature>
<dbReference type="GO" id="GO:0030574">
    <property type="term" value="P:collagen catabolic process"/>
    <property type="evidence" value="ECO:0007669"/>
    <property type="project" value="TreeGrafter"/>
</dbReference>
<feature type="region of interest" description="Disordered" evidence="15">
    <location>
        <begin position="325"/>
        <end position="379"/>
    </location>
</feature>
<dbReference type="GO" id="GO:0030198">
    <property type="term" value="P:extracellular matrix organization"/>
    <property type="evidence" value="ECO:0007669"/>
    <property type="project" value="TreeGrafter"/>
</dbReference>
<keyword evidence="8" id="KW-0482">Metalloprotease</keyword>
<dbReference type="Gene3D" id="3.40.390.10">
    <property type="entry name" value="Collagenase (Catalytic Domain)"/>
    <property type="match status" value="1"/>
</dbReference>
<dbReference type="CDD" id="cd04278">
    <property type="entry name" value="ZnMc_MMP"/>
    <property type="match status" value="1"/>
</dbReference>
<evidence type="ECO:0000256" key="9">
    <source>
        <dbReference type="ARBA" id="ARBA00023145"/>
    </source>
</evidence>
<evidence type="ECO:0000256" key="15">
    <source>
        <dbReference type="SAM" id="MobiDB-lite"/>
    </source>
</evidence>
<keyword evidence="2" id="KW-0645">Protease</keyword>
<dbReference type="InterPro" id="IPR002477">
    <property type="entry name" value="Peptidoglycan-bd-like"/>
</dbReference>
<dbReference type="Pfam" id="PF00413">
    <property type="entry name" value="Peptidase_M10"/>
    <property type="match status" value="1"/>
</dbReference>
<dbReference type="SUPFAM" id="SSF55486">
    <property type="entry name" value="Metalloproteases ('zincins'), catalytic domain"/>
    <property type="match status" value="1"/>
</dbReference>
<keyword evidence="10" id="KW-0325">Glycoprotein</keyword>
<feature type="binding site" evidence="13">
    <location>
        <position position="205"/>
    </location>
    <ligand>
        <name>Ca(2+)</name>
        <dbReference type="ChEBI" id="CHEBI:29108"/>
        <label>3</label>
    </ligand>
</feature>
<evidence type="ECO:0000256" key="11">
    <source>
        <dbReference type="PIRSR" id="PIRSR001191-1"/>
    </source>
</evidence>
<feature type="signal peptide" evidence="16">
    <location>
        <begin position="1"/>
        <end position="22"/>
    </location>
</feature>
<dbReference type="SMART" id="SM00235">
    <property type="entry name" value="ZnMc"/>
    <property type="match status" value="1"/>
</dbReference>
<evidence type="ECO:0000256" key="6">
    <source>
        <dbReference type="ARBA" id="ARBA00022801"/>
    </source>
</evidence>
<evidence type="ECO:0000256" key="14">
    <source>
        <dbReference type="PIRSR" id="PIRSR621190-5"/>
    </source>
</evidence>
<feature type="compositionally biased region" description="Polar residues" evidence="15">
    <location>
        <begin position="333"/>
        <end position="343"/>
    </location>
</feature>
<feature type="domain" description="Peptidase metallopeptidase" evidence="17">
    <location>
        <begin position="113"/>
        <end position="280"/>
    </location>
</feature>
<dbReference type="GO" id="GO:0008270">
    <property type="term" value="F:zinc ion binding"/>
    <property type="evidence" value="ECO:0007669"/>
    <property type="project" value="InterPro"/>
</dbReference>
<keyword evidence="4 16" id="KW-0732">Signal</keyword>
<feature type="binding site" evidence="13">
    <location>
        <position position="247"/>
    </location>
    <ligand>
        <name>Zn(2+)</name>
        <dbReference type="ChEBI" id="CHEBI:29105"/>
        <label>2</label>
        <note>catalytic</note>
    </ligand>
</feature>
<keyword evidence="3 12" id="KW-0479">Metal-binding</keyword>
<dbReference type="InterPro" id="IPR021190">
    <property type="entry name" value="Pept_M10A"/>
</dbReference>
<dbReference type="PIRSF" id="PIRSF001191">
    <property type="entry name" value="Peptidase_M10A_matrix"/>
    <property type="match status" value="1"/>
</dbReference>
<feature type="binding site" evidence="13">
    <location>
        <position position="182"/>
    </location>
    <ligand>
        <name>Ca(2+)</name>
        <dbReference type="ChEBI" id="CHEBI:29108"/>
        <label>3</label>
    </ligand>
</feature>
<protein>
    <submittedName>
        <fullName evidence="19">Peptidase metallopeptidase domain-containing protein</fullName>
    </submittedName>
</protein>
<dbReference type="FunFam" id="3.40.390.10:FF:000064">
    <property type="entry name" value="Matrix metalloproteinase-C"/>
    <property type="match status" value="1"/>
</dbReference>
<dbReference type="Proteomes" id="UP000887569">
    <property type="component" value="Unplaced"/>
</dbReference>
<keyword evidence="9" id="KW-0865">Zymogen</keyword>
<feature type="binding site" evidence="13">
    <location>
        <position position="183"/>
    </location>
    <ligand>
        <name>Ca(2+)</name>
        <dbReference type="ChEBI" id="CHEBI:29108"/>
        <label>3</label>
    </ligand>
</feature>
<dbReference type="SUPFAM" id="SSF50923">
    <property type="entry name" value="Hemopexin-like domain"/>
    <property type="match status" value="1"/>
</dbReference>
<evidence type="ECO:0000256" key="13">
    <source>
        <dbReference type="PIRSR" id="PIRSR621190-2"/>
    </source>
</evidence>
<keyword evidence="5" id="KW-0677">Repeat</keyword>
<comment type="similarity">
    <text evidence="1">Belongs to the peptidase M10A family.</text>
</comment>
<feature type="binding site" evidence="13">
    <location>
        <position position="202"/>
    </location>
    <ligand>
        <name>Ca(2+)</name>
        <dbReference type="ChEBI" id="CHEBI:29108"/>
        <label>3</label>
    </ligand>
</feature>
<sequence>MALYRQLCLVALLLSLFRSFHCRRNLKPLSDAQATKYLSDYGYVSTSNVLSSAPSGVGLDREDTFSSLKNAIRKFQEFARLRQTGELDDATRRKMAQPRCGVTDVLAITKGGPAFKWNKKDLTYSIESFSPDLPQDDIRRAMAKAFATWSAVAPLNFEEVRTGGDIKIRFASRFHGDPWPFDGEGGVLAHATMPPSGLLHFDEDEHWVYMDPKKIFAYDYMDLLAVAIHESGHTLGLDHSRDESSIMAPFYQETVDAHGNYIMPKLNTDDITKIQNIYGPRRRVSLESDGIEPTARPSTGASRKESSGGSFLDRIKSFFGFGGDRSSSSIDSNVPSHGSDSTDSGFHSSGTESFSGSNSGSRRGSDSSPHSKECPKDVDGITTANGITYLFSGSKVYQLASGRVENVHSLRQLFPKSPAYVQGALTEPRSGVTLLFQHGQVYSYTYDRSEGAFRLDSSYPKRLSSDIKFNPMGAFMWIDGREVLVNAHDFAIYDHYWNKGTLQNKISNYFDNFPNEPIRGAIIDGNTVIFFANDNVYRYDVNQRRVVGGSIPLYSYLNC</sequence>
<evidence type="ECO:0000256" key="3">
    <source>
        <dbReference type="ARBA" id="ARBA00022723"/>
    </source>
</evidence>
<dbReference type="PRINTS" id="PR00138">
    <property type="entry name" value="MATRIXIN"/>
</dbReference>
<comment type="cofactor">
    <cofactor evidence="13">
        <name>Ca(2+)</name>
        <dbReference type="ChEBI" id="CHEBI:29108"/>
    </cofactor>
    <text evidence="13">Can bind about 5 Ca(2+) ions per subunit.</text>
</comment>
<evidence type="ECO:0000313" key="19">
    <source>
        <dbReference type="WBParaSite" id="PgR006_g072_t01"/>
    </source>
</evidence>
<dbReference type="WBParaSite" id="PgR006_g072_t01">
    <property type="protein sequence ID" value="PgR006_g072_t01"/>
    <property type="gene ID" value="PgR006_g072"/>
</dbReference>
<feature type="binding site" description="in inhibited form" evidence="13">
    <location>
        <position position="100"/>
    </location>
    <ligand>
        <name>Zn(2+)</name>
        <dbReference type="ChEBI" id="CHEBI:29105"/>
        <label>2</label>
        <note>catalytic</note>
    </ligand>
</feature>
<dbReference type="PANTHER" id="PTHR10201:SF329">
    <property type="entry name" value="MATRIX METALLOPROTEINASE-C"/>
    <property type="match status" value="1"/>
</dbReference>
<dbReference type="PANTHER" id="PTHR10201">
    <property type="entry name" value="MATRIX METALLOPROTEINASE"/>
    <property type="match status" value="1"/>
</dbReference>
<feature type="binding site" evidence="13">
    <location>
        <position position="190"/>
    </location>
    <ligand>
        <name>Zn(2+)</name>
        <dbReference type="ChEBI" id="CHEBI:29105"/>
        <label>1</label>
    </ligand>
</feature>
<evidence type="ECO:0000256" key="8">
    <source>
        <dbReference type="ARBA" id="ARBA00023049"/>
    </source>
</evidence>
<name>A0A915AFX0_PARUN</name>
<keyword evidence="7 12" id="KW-0862">Zinc</keyword>
<feature type="binding site" evidence="12">
    <location>
        <position position="229"/>
    </location>
    <ligand>
        <name>Zn(2+)</name>
        <dbReference type="ChEBI" id="CHEBI:29105"/>
        <label>2</label>
        <note>catalytic</note>
    </ligand>
</feature>
<evidence type="ECO:0000256" key="7">
    <source>
        <dbReference type="ARBA" id="ARBA00022833"/>
    </source>
</evidence>
<feature type="binding site" evidence="13">
    <location>
        <position position="205"/>
    </location>
    <ligand>
        <name>Ca(2+)</name>
        <dbReference type="ChEBI" id="CHEBI:29108"/>
        <label>1</label>
    </ligand>
</feature>
<dbReference type="InterPro" id="IPR018487">
    <property type="entry name" value="Hemopexin-like_repeat"/>
</dbReference>
<feature type="binding site" evidence="13">
    <location>
        <position position="165"/>
    </location>
    <ligand>
        <name>Ca(2+)</name>
        <dbReference type="ChEBI" id="CHEBI:29108"/>
        <label>2</label>
    </ligand>
</feature>
<dbReference type="SMR" id="A0A915AFX0"/>
<dbReference type="SUPFAM" id="SSF47090">
    <property type="entry name" value="PGBD-like"/>
    <property type="match status" value="1"/>
</dbReference>
<feature type="binding site" evidence="13">
    <location>
        <position position="132"/>
    </location>
    <ligand>
        <name>Ca(2+)</name>
        <dbReference type="ChEBI" id="CHEBI:29108"/>
        <label>1</label>
    </ligand>
</feature>
<dbReference type="InterPro" id="IPR036365">
    <property type="entry name" value="PGBD-like_sf"/>
</dbReference>
<feature type="binding site" evidence="13">
    <location>
        <position position="177"/>
    </location>
    <ligand>
        <name>Zn(2+)</name>
        <dbReference type="ChEBI" id="CHEBI:29105"/>
        <label>1</label>
    </ligand>
</feature>
<dbReference type="SMART" id="SM00120">
    <property type="entry name" value="HX"/>
    <property type="match status" value="3"/>
</dbReference>
<evidence type="ECO:0000256" key="12">
    <source>
        <dbReference type="PIRSR" id="PIRSR001191-2"/>
    </source>
</evidence>
<keyword evidence="6" id="KW-0378">Hydrolase</keyword>